<accession>A0ABR8PKS0</accession>
<feature type="transmembrane region" description="Helical" evidence="6">
    <location>
        <begin position="46"/>
        <end position="69"/>
    </location>
</feature>
<sequence length="488" mass="53775">MKHGKKNSIGKNAVYLFYSTIFSSGLNAVTLVILAKYLDSQSYGMFSIALAYALIMGYCTDAGISVAVLREGSKKEVSLTALLSSFVKVRLVLLGITLLAGYFLIQLLYQNQPELMKIMYYLMLPMVTGLALQSISITYFQLIEEMQYLGLIRICSALLLVVSVLSGMMLSLHPFLICLFYGFSYLLAGFVGIHLVAKRTTIHFKHAFHRGLLKNVTSFIISGLLVVLLPQLGPIVLERTLTLKQVGFFAVAYRIPSALYQIPGVLAGAFYPALFKSYNGKGEAEHLQLNLLQLKMMALTGMAMTVSFFYIPEPLISTLFGNEWLSASNALQILSLMLVLQSINVALADGLTTKALHYRRTAIQAAALLIGIGFYVGFSRQYGIEGAACAAVGIELVSLAGYWFLNPAKKALAVNMLIPYLSFFIVLFVIMNYFFSESPVLAASLHLLSLTVILVADRELLHKLKGFIYKEKRAEEETTERGIGDGLS</sequence>
<feature type="transmembrane region" description="Helical" evidence="6">
    <location>
        <begin position="150"/>
        <end position="168"/>
    </location>
</feature>
<name>A0ABR8PKS0_9BACL</name>
<feature type="transmembrane region" description="Helical" evidence="6">
    <location>
        <begin position="384"/>
        <end position="405"/>
    </location>
</feature>
<evidence type="ECO:0000256" key="3">
    <source>
        <dbReference type="ARBA" id="ARBA00022692"/>
    </source>
</evidence>
<feature type="transmembrane region" description="Helical" evidence="6">
    <location>
        <begin position="12"/>
        <end position="34"/>
    </location>
</feature>
<dbReference type="InterPro" id="IPR050833">
    <property type="entry name" value="Poly_Biosynth_Transport"/>
</dbReference>
<feature type="transmembrane region" description="Helical" evidence="6">
    <location>
        <begin position="121"/>
        <end position="143"/>
    </location>
</feature>
<evidence type="ECO:0000313" key="7">
    <source>
        <dbReference type="EMBL" id="MBD7908752.1"/>
    </source>
</evidence>
<feature type="transmembrane region" description="Helical" evidence="6">
    <location>
        <begin position="361"/>
        <end position="378"/>
    </location>
</feature>
<feature type="transmembrane region" description="Helical" evidence="6">
    <location>
        <begin position="216"/>
        <end position="237"/>
    </location>
</feature>
<evidence type="ECO:0000256" key="2">
    <source>
        <dbReference type="ARBA" id="ARBA00022475"/>
    </source>
</evidence>
<keyword evidence="4 6" id="KW-1133">Transmembrane helix</keyword>
<feature type="transmembrane region" description="Helical" evidence="6">
    <location>
        <begin position="331"/>
        <end position="349"/>
    </location>
</feature>
<feature type="transmembrane region" description="Helical" evidence="6">
    <location>
        <begin position="174"/>
        <end position="196"/>
    </location>
</feature>
<evidence type="ECO:0000313" key="8">
    <source>
        <dbReference type="Proteomes" id="UP000659496"/>
    </source>
</evidence>
<dbReference type="Proteomes" id="UP000659496">
    <property type="component" value="Unassembled WGS sequence"/>
</dbReference>
<keyword evidence="3 6" id="KW-0812">Transmembrane</keyword>
<reference evidence="7 8" key="1">
    <citation type="submission" date="2020-08" db="EMBL/GenBank/DDBJ databases">
        <title>A Genomic Blueprint of the Chicken Gut Microbiome.</title>
        <authorList>
            <person name="Gilroy R."/>
            <person name="Ravi A."/>
            <person name="Getino M."/>
            <person name="Pursley I."/>
            <person name="Horton D.L."/>
            <person name="Alikhan N.-F."/>
            <person name="Baker D."/>
            <person name="Gharbi K."/>
            <person name="Hall N."/>
            <person name="Watson M."/>
            <person name="Adriaenssens E.M."/>
            <person name="Foster-Nyarko E."/>
            <person name="Jarju S."/>
            <person name="Secka A."/>
            <person name="Antonio M."/>
            <person name="Oren A."/>
            <person name="Chaudhuri R."/>
            <person name="La Ragione R.M."/>
            <person name="Hildebrand F."/>
            <person name="Pallen M.J."/>
        </authorList>
    </citation>
    <scope>NUCLEOTIDE SEQUENCE [LARGE SCALE GENOMIC DNA]</scope>
    <source>
        <strain evidence="7 8">Sa3CUA8</strain>
    </source>
</reference>
<evidence type="ECO:0000256" key="5">
    <source>
        <dbReference type="ARBA" id="ARBA00023136"/>
    </source>
</evidence>
<gene>
    <name evidence="7" type="ORF">H9659_10460</name>
</gene>
<keyword evidence="2" id="KW-1003">Cell membrane</keyword>
<feature type="transmembrane region" description="Helical" evidence="6">
    <location>
        <begin position="417"/>
        <end position="435"/>
    </location>
</feature>
<dbReference type="EMBL" id="JACSQY010000007">
    <property type="protein sequence ID" value="MBD7908752.1"/>
    <property type="molecule type" value="Genomic_DNA"/>
</dbReference>
<organism evidence="7 8">
    <name type="scientific">Sporosarcina gallistercoris</name>
    <dbReference type="NCBI Taxonomy" id="2762245"/>
    <lineage>
        <taxon>Bacteria</taxon>
        <taxon>Bacillati</taxon>
        <taxon>Bacillota</taxon>
        <taxon>Bacilli</taxon>
        <taxon>Bacillales</taxon>
        <taxon>Caryophanaceae</taxon>
        <taxon>Sporosarcina</taxon>
    </lineage>
</organism>
<dbReference type="InterPro" id="IPR002797">
    <property type="entry name" value="Polysacc_synth"/>
</dbReference>
<keyword evidence="8" id="KW-1185">Reference proteome</keyword>
<evidence type="ECO:0000256" key="4">
    <source>
        <dbReference type="ARBA" id="ARBA00022989"/>
    </source>
</evidence>
<evidence type="ECO:0000256" key="6">
    <source>
        <dbReference type="SAM" id="Phobius"/>
    </source>
</evidence>
<feature type="transmembrane region" description="Helical" evidence="6">
    <location>
        <begin position="89"/>
        <end position="109"/>
    </location>
</feature>
<feature type="transmembrane region" description="Helical" evidence="6">
    <location>
        <begin position="287"/>
        <end position="311"/>
    </location>
</feature>
<proteinExistence type="predicted"/>
<comment type="caution">
    <text evidence="7">The sequence shown here is derived from an EMBL/GenBank/DDBJ whole genome shotgun (WGS) entry which is preliminary data.</text>
</comment>
<comment type="subcellular location">
    <subcellularLocation>
        <location evidence="1">Cell membrane</location>
        <topology evidence="1">Multi-pass membrane protein</topology>
    </subcellularLocation>
</comment>
<keyword evidence="5 6" id="KW-0472">Membrane</keyword>
<dbReference type="RefSeq" id="WP_191690211.1">
    <property type="nucleotide sequence ID" value="NZ_JACSQY010000007.1"/>
</dbReference>
<dbReference type="Pfam" id="PF01943">
    <property type="entry name" value="Polysacc_synt"/>
    <property type="match status" value="1"/>
</dbReference>
<feature type="transmembrane region" description="Helical" evidence="6">
    <location>
        <begin position="441"/>
        <end position="461"/>
    </location>
</feature>
<dbReference type="PANTHER" id="PTHR30250">
    <property type="entry name" value="PST FAMILY PREDICTED COLANIC ACID TRANSPORTER"/>
    <property type="match status" value="1"/>
</dbReference>
<evidence type="ECO:0000256" key="1">
    <source>
        <dbReference type="ARBA" id="ARBA00004651"/>
    </source>
</evidence>
<dbReference type="PANTHER" id="PTHR30250:SF11">
    <property type="entry name" value="O-ANTIGEN TRANSPORTER-RELATED"/>
    <property type="match status" value="1"/>
</dbReference>
<protein>
    <submittedName>
        <fullName evidence="7">Oligosaccharide flippase family protein</fullName>
    </submittedName>
</protein>
<feature type="transmembrane region" description="Helical" evidence="6">
    <location>
        <begin position="257"/>
        <end position="275"/>
    </location>
</feature>